<proteinExistence type="predicted"/>
<reference evidence="1 2" key="1">
    <citation type="submission" date="2020-09" db="EMBL/GenBank/DDBJ databases">
        <title>Draft Genome Sequence of Aminobacter carboxidus type strain DSM 1086, a soil Gram-negative carboxydobacterium.</title>
        <authorList>
            <person name="Turrini P."/>
            <person name="Tescari M."/>
            <person name="Artuso I."/>
            <person name="Lugli G.A."/>
            <person name="Frangipani E."/>
            <person name="Ventura M."/>
            <person name="Visca P."/>
        </authorList>
    </citation>
    <scope>NUCLEOTIDE SEQUENCE [LARGE SCALE GENOMIC DNA]</scope>
    <source>
        <strain evidence="1 2">DSM 1086</strain>
    </source>
</reference>
<organism evidence="1 2">
    <name type="scientific">Aminobacter carboxidus</name>
    <dbReference type="NCBI Taxonomy" id="376165"/>
    <lineage>
        <taxon>Bacteria</taxon>
        <taxon>Pseudomonadati</taxon>
        <taxon>Pseudomonadota</taxon>
        <taxon>Alphaproteobacteria</taxon>
        <taxon>Hyphomicrobiales</taxon>
        <taxon>Phyllobacteriaceae</taxon>
        <taxon>Aminobacter</taxon>
    </lineage>
</organism>
<dbReference type="EMBL" id="JACZEP010000020">
    <property type="protein sequence ID" value="MBE1208350.1"/>
    <property type="molecule type" value="Genomic_DNA"/>
</dbReference>
<keyword evidence="2" id="KW-1185">Reference proteome</keyword>
<comment type="caution">
    <text evidence="1">The sequence shown here is derived from an EMBL/GenBank/DDBJ whole genome shotgun (WGS) entry which is preliminary data.</text>
</comment>
<name>A0ABR9GXK8_9HYPH</name>
<evidence type="ECO:0000313" key="1">
    <source>
        <dbReference type="EMBL" id="MBE1208350.1"/>
    </source>
</evidence>
<dbReference type="RefSeq" id="WP_192568961.1">
    <property type="nucleotide sequence ID" value="NZ_JACZEP010000020.1"/>
</dbReference>
<accession>A0ABR9GXK8</accession>
<dbReference type="Proteomes" id="UP000598227">
    <property type="component" value="Unassembled WGS sequence"/>
</dbReference>
<gene>
    <name evidence="1" type="ORF">IHE39_29075</name>
</gene>
<evidence type="ECO:0000313" key="2">
    <source>
        <dbReference type="Proteomes" id="UP000598227"/>
    </source>
</evidence>
<protein>
    <submittedName>
        <fullName evidence="1">Uncharacterized protein</fullName>
    </submittedName>
</protein>
<sequence length="45" mass="5131">MPHPVLDQAISPLRQTTLSIITMPDSQLWNADFGKLPRVPDARFR</sequence>